<evidence type="ECO:0000256" key="2">
    <source>
        <dbReference type="SAM" id="Coils"/>
    </source>
</evidence>
<organism evidence="3 4">
    <name type="scientific">Glycomyces algeriensis</name>
    <dbReference type="NCBI Taxonomy" id="256037"/>
    <lineage>
        <taxon>Bacteria</taxon>
        <taxon>Bacillati</taxon>
        <taxon>Actinomycetota</taxon>
        <taxon>Actinomycetes</taxon>
        <taxon>Glycomycetales</taxon>
        <taxon>Glycomycetaceae</taxon>
        <taxon>Glycomyces</taxon>
    </lineage>
</organism>
<sequence length="238" mass="26116">MTKKQSIFGRIGQLLKANINDAIDSAEDPEKMLAQMERDYKNSIADAESSIAETIGNLRMMEEDAAADKEAAQEWENKARNASRKADELRAAGNTAEADKFDNLVKVALGKQLQAEKEIKASAPTIQSQQEVVDKLKSALNQMKTKLTELQSKRSSLAARAKTAQAQKQVNEAIGSVDIMDPLSEVNRFEEKVRREEAKVRGQSELAMSSLDQQFESLDGLADDAEIEARMAALKSGG</sequence>
<evidence type="ECO:0000313" key="3">
    <source>
        <dbReference type="EMBL" id="GLI43801.1"/>
    </source>
</evidence>
<dbReference type="PANTHER" id="PTHR31088:SF6">
    <property type="entry name" value="PHAGE SHOCK PROTEIN A"/>
    <property type="match status" value="1"/>
</dbReference>
<comment type="similarity">
    <text evidence="1">Belongs to the PspA/Vipp/IM30 family.</text>
</comment>
<keyword evidence="2" id="KW-0175">Coiled coil</keyword>
<dbReference type="Proteomes" id="UP001144313">
    <property type="component" value="Unassembled WGS sequence"/>
</dbReference>
<accession>A0A9W6LIL8</accession>
<keyword evidence="4" id="KW-1185">Reference proteome</keyword>
<dbReference type="PANTHER" id="PTHR31088">
    <property type="entry name" value="MEMBRANE-ASSOCIATED PROTEIN VIPP1, CHLOROPLASTIC"/>
    <property type="match status" value="1"/>
</dbReference>
<dbReference type="AlphaFoldDB" id="A0A9W6LIL8"/>
<feature type="coiled-coil region" evidence="2">
    <location>
        <begin position="58"/>
        <end position="99"/>
    </location>
</feature>
<dbReference type="Pfam" id="PF04012">
    <property type="entry name" value="PspA_IM30"/>
    <property type="match status" value="1"/>
</dbReference>
<name>A0A9W6LIL8_9ACTN</name>
<evidence type="ECO:0000313" key="4">
    <source>
        <dbReference type="Proteomes" id="UP001144313"/>
    </source>
</evidence>
<gene>
    <name evidence="3" type="ORF">GALLR39Z86_36510</name>
</gene>
<dbReference type="EMBL" id="BSDT01000001">
    <property type="protein sequence ID" value="GLI43801.1"/>
    <property type="molecule type" value="Genomic_DNA"/>
</dbReference>
<proteinExistence type="inferred from homology"/>
<reference evidence="3" key="1">
    <citation type="submission" date="2022-12" db="EMBL/GenBank/DDBJ databases">
        <title>Reference genome sequencing for broad-spectrum identification of bacterial and archaeal isolates by mass spectrometry.</title>
        <authorList>
            <person name="Sekiguchi Y."/>
            <person name="Tourlousse D.M."/>
        </authorList>
    </citation>
    <scope>NUCLEOTIDE SEQUENCE</scope>
    <source>
        <strain evidence="3">LLR39Z86</strain>
    </source>
</reference>
<dbReference type="InterPro" id="IPR007157">
    <property type="entry name" value="PspA_VIPP1"/>
</dbReference>
<dbReference type="RefSeq" id="WP_270114496.1">
    <property type="nucleotide sequence ID" value="NZ_BAAAOL010000007.1"/>
</dbReference>
<protein>
    <submittedName>
        <fullName evidence="3">Phage shock protein A</fullName>
    </submittedName>
</protein>
<feature type="coiled-coil region" evidence="2">
    <location>
        <begin position="126"/>
        <end position="167"/>
    </location>
</feature>
<evidence type="ECO:0000256" key="1">
    <source>
        <dbReference type="ARBA" id="ARBA00043985"/>
    </source>
</evidence>
<comment type="caution">
    <text evidence="3">The sequence shown here is derived from an EMBL/GenBank/DDBJ whole genome shotgun (WGS) entry which is preliminary data.</text>
</comment>